<organism evidence="1 2">
    <name type="scientific">Rubus argutus</name>
    <name type="common">Southern blackberry</name>
    <dbReference type="NCBI Taxonomy" id="59490"/>
    <lineage>
        <taxon>Eukaryota</taxon>
        <taxon>Viridiplantae</taxon>
        <taxon>Streptophyta</taxon>
        <taxon>Embryophyta</taxon>
        <taxon>Tracheophyta</taxon>
        <taxon>Spermatophyta</taxon>
        <taxon>Magnoliopsida</taxon>
        <taxon>eudicotyledons</taxon>
        <taxon>Gunneridae</taxon>
        <taxon>Pentapetalae</taxon>
        <taxon>rosids</taxon>
        <taxon>fabids</taxon>
        <taxon>Rosales</taxon>
        <taxon>Rosaceae</taxon>
        <taxon>Rosoideae</taxon>
        <taxon>Rosoideae incertae sedis</taxon>
        <taxon>Rubus</taxon>
    </lineage>
</organism>
<proteinExistence type="predicted"/>
<keyword evidence="2" id="KW-1185">Reference proteome</keyword>
<sequence length="103" mass="12201">MILAWVDFDGFPKSSSFGFEISQAPFPSWMGTLPRLYSIFMESNLTFRRTSKGTVDSTYVGFWGICGPLVLMKKWRYAYYRYLDNVQDRFHVMIAQRMARMRE</sequence>
<dbReference type="AlphaFoldDB" id="A0AAW1WCZ8"/>
<evidence type="ECO:0000313" key="1">
    <source>
        <dbReference type="EMBL" id="KAK9921374.1"/>
    </source>
</evidence>
<gene>
    <name evidence="1" type="ORF">M0R45_029885</name>
</gene>
<evidence type="ECO:0000313" key="2">
    <source>
        <dbReference type="Proteomes" id="UP001457282"/>
    </source>
</evidence>
<protein>
    <submittedName>
        <fullName evidence="1">Uncharacterized protein</fullName>
    </submittedName>
</protein>
<comment type="caution">
    <text evidence="1">The sequence shown here is derived from an EMBL/GenBank/DDBJ whole genome shotgun (WGS) entry which is preliminary data.</text>
</comment>
<reference evidence="1 2" key="1">
    <citation type="journal article" date="2023" name="G3 (Bethesda)">
        <title>A chromosome-length genome assembly and annotation of blackberry (Rubus argutus, cv. 'Hillquist').</title>
        <authorList>
            <person name="Bruna T."/>
            <person name="Aryal R."/>
            <person name="Dudchenko O."/>
            <person name="Sargent D.J."/>
            <person name="Mead D."/>
            <person name="Buti M."/>
            <person name="Cavallini A."/>
            <person name="Hytonen T."/>
            <person name="Andres J."/>
            <person name="Pham M."/>
            <person name="Weisz D."/>
            <person name="Mascagni F."/>
            <person name="Usai G."/>
            <person name="Natali L."/>
            <person name="Bassil N."/>
            <person name="Fernandez G.E."/>
            <person name="Lomsadze A."/>
            <person name="Armour M."/>
            <person name="Olukolu B."/>
            <person name="Poorten T."/>
            <person name="Britton C."/>
            <person name="Davik J."/>
            <person name="Ashrafi H."/>
            <person name="Aiden E.L."/>
            <person name="Borodovsky M."/>
            <person name="Worthington M."/>
        </authorList>
    </citation>
    <scope>NUCLEOTIDE SEQUENCE [LARGE SCALE GENOMIC DNA]</scope>
    <source>
        <strain evidence="1">PI 553951</strain>
    </source>
</reference>
<dbReference type="Proteomes" id="UP001457282">
    <property type="component" value="Unassembled WGS sequence"/>
</dbReference>
<accession>A0AAW1WCZ8</accession>
<dbReference type="EMBL" id="JBEDUW010000006">
    <property type="protein sequence ID" value="KAK9921374.1"/>
    <property type="molecule type" value="Genomic_DNA"/>
</dbReference>
<name>A0AAW1WCZ8_RUBAR</name>